<dbReference type="PANTHER" id="PTHR30055">
    <property type="entry name" value="HTH-TYPE TRANSCRIPTIONAL REGULATOR RUTR"/>
    <property type="match status" value="1"/>
</dbReference>
<dbReference type="InterPro" id="IPR001647">
    <property type="entry name" value="HTH_TetR"/>
</dbReference>
<dbReference type="InterPro" id="IPR023772">
    <property type="entry name" value="DNA-bd_HTH_TetR-type_CS"/>
</dbReference>
<evidence type="ECO:0000313" key="6">
    <source>
        <dbReference type="EMBL" id="CBX27684.1"/>
    </source>
</evidence>
<dbReference type="GO" id="GO:0003700">
    <property type="term" value="F:DNA-binding transcription factor activity"/>
    <property type="evidence" value="ECO:0007669"/>
    <property type="project" value="TreeGrafter"/>
</dbReference>
<accession>E1YAU0</accession>
<evidence type="ECO:0000256" key="2">
    <source>
        <dbReference type="ARBA" id="ARBA00023125"/>
    </source>
</evidence>
<feature type="DNA-binding region" description="H-T-H motif" evidence="4">
    <location>
        <begin position="31"/>
        <end position="50"/>
    </location>
</feature>
<dbReference type="SUPFAM" id="SSF46689">
    <property type="entry name" value="Homeodomain-like"/>
    <property type="match status" value="1"/>
</dbReference>
<evidence type="ECO:0000259" key="5">
    <source>
        <dbReference type="PROSITE" id="PS50977"/>
    </source>
</evidence>
<dbReference type="PROSITE" id="PS50977">
    <property type="entry name" value="HTH_TETR_2"/>
    <property type="match status" value="1"/>
</dbReference>
<reference evidence="6" key="1">
    <citation type="journal article" date="2011" name="Environ. Microbiol.">
        <title>Genomic insights into the metabolic potential of the polycyclic aromatic hydrocarbon degrading sulfate-reducing Deltaproteobacterium N47.</title>
        <authorList>
            <person name="Bergmann F."/>
            <person name="Selesi D."/>
            <person name="Weinmaier T."/>
            <person name="Tischler P."/>
            <person name="Rattei T."/>
            <person name="Meckenstock R.U."/>
        </authorList>
    </citation>
    <scope>NUCLEOTIDE SEQUENCE</scope>
</reference>
<dbReference type="Gene3D" id="1.10.357.10">
    <property type="entry name" value="Tetracycline Repressor, domain 2"/>
    <property type="match status" value="1"/>
</dbReference>
<organism evidence="6">
    <name type="scientific">uncultured Desulfobacterium sp</name>
    <dbReference type="NCBI Taxonomy" id="201089"/>
    <lineage>
        <taxon>Bacteria</taxon>
        <taxon>Pseudomonadati</taxon>
        <taxon>Thermodesulfobacteriota</taxon>
        <taxon>Desulfobacteria</taxon>
        <taxon>Desulfobacterales</taxon>
        <taxon>Desulfobacteriaceae</taxon>
        <taxon>Desulfobacterium</taxon>
        <taxon>environmental samples</taxon>
    </lineage>
</organism>
<feature type="domain" description="HTH tetR-type" evidence="5">
    <location>
        <begin position="8"/>
        <end position="68"/>
    </location>
</feature>
<dbReference type="EMBL" id="FR695866">
    <property type="protein sequence ID" value="CBX27684.1"/>
    <property type="molecule type" value="Genomic_DNA"/>
</dbReference>
<dbReference type="AlphaFoldDB" id="E1YAU0"/>
<keyword evidence="3" id="KW-0804">Transcription</keyword>
<protein>
    <recommendedName>
        <fullName evidence="5">HTH tetR-type domain-containing protein</fullName>
    </recommendedName>
</protein>
<keyword evidence="2 4" id="KW-0238">DNA-binding</keyword>
<dbReference type="InterPro" id="IPR009057">
    <property type="entry name" value="Homeodomain-like_sf"/>
</dbReference>
<evidence type="ECO:0000256" key="3">
    <source>
        <dbReference type="ARBA" id="ARBA00023163"/>
    </source>
</evidence>
<keyword evidence="1" id="KW-0805">Transcription regulation</keyword>
<evidence type="ECO:0000256" key="4">
    <source>
        <dbReference type="PROSITE-ProRule" id="PRU00335"/>
    </source>
</evidence>
<dbReference type="GO" id="GO:0000976">
    <property type="term" value="F:transcription cis-regulatory region binding"/>
    <property type="evidence" value="ECO:0007669"/>
    <property type="project" value="TreeGrafter"/>
</dbReference>
<dbReference type="InterPro" id="IPR050109">
    <property type="entry name" value="HTH-type_TetR-like_transc_reg"/>
</dbReference>
<dbReference type="Pfam" id="PF00440">
    <property type="entry name" value="TetR_N"/>
    <property type="match status" value="1"/>
</dbReference>
<dbReference type="PRINTS" id="PR00455">
    <property type="entry name" value="HTHTETR"/>
</dbReference>
<proteinExistence type="predicted"/>
<gene>
    <name evidence="6" type="ORF">N47_H25060</name>
</gene>
<evidence type="ECO:0000256" key="1">
    <source>
        <dbReference type="ARBA" id="ARBA00023015"/>
    </source>
</evidence>
<name>E1YAU0_9BACT</name>
<dbReference type="PANTHER" id="PTHR30055:SF234">
    <property type="entry name" value="HTH-TYPE TRANSCRIPTIONAL REGULATOR BETI"/>
    <property type="match status" value="1"/>
</dbReference>
<dbReference type="PROSITE" id="PS01081">
    <property type="entry name" value="HTH_TETR_1"/>
    <property type="match status" value="1"/>
</dbReference>
<sequence length="204" mass="22923">MAGTIPKKRTRELILELSVPFFAKHGYNGVSMRDIAAAAGLTPAALYYHFPDKEQLYINVVAHEFSGKAVALTIALNSPETAWEWLKKFIETLANLATTDEYFLPLMQRVRLDSNAARQHKLAEYVFKDIFIAVHNLVSELNLRDDAHMLSMSIFGLIFFPLEMGAIRMSMPGYRPEQTDPTVLARHVVDFLHTGIKGIAGEKS</sequence>